<name>A0AAU8PEG6_EDWPI</name>
<keyword evidence="2" id="KW-1185">Reference proteome</keyword>
<dbReference type="EMBL" id="CP001135">
    <property type="protein sequence ID" value="ACY83737.1"/>
    <property type="molecule type" value="Genomic_DNA"/>
</dbReference>
<dbReference type="KEGG" id="etr:ETAE_0892"/>
<evidence type="ECO:0000313" key="2">
    <source>
        <dbReference type="Proteomes" id="UP000002634"/>
    </source>
</evidence>
<protein>
    <submittedName>
        <fullName evidence="1">Uncharacterized protein</fullName>
    </submittedName>
</protein>
<organism evidence="1 2">
    <name type="scientific">Edwardsiella piscicida</name>
    <dbReference type="NCBI Taxonomy" id="1263550"/>
    <lineage>
        <taxon>Bacteria</taxon>
        <taxon>Pseudomonadati</taxon>
        <taxon>Pseudomonadota</taxon>
        <taxon>Gammaproteobacteria</taxon>
        <taxon>Enterobacterales</taxon>
        <taxon>Hafniaceae</taxon>
        <taxon>Edwardsiella</taxon>
    </lineage>
</organism>
<accession>A0AAU8PEG6</accession>
<gene>
    <name evidence="1" type="ordered locus">ETAE_0892</name>
</gene>
<reference evidence="1 2" key="1">
    <citation type="journal article" date="2009" name="PLoS ONE">
        <title>Genome sequence of the versatile fish pathogen Edwardsiella tarda provides insights into its adaptation to broad host ranges and intracellular niches.</title>
        <authorList>
            <person name="Wang Q."/>
            <person name="Yang M."/>
            <person name="Xiao J."/>
            <person name="Wu H."/>
            <person name="Wang X."/>
            <person name="Lv Y."/>
            <person name="Xu L."/>
            <person name="Zheng H."/>
            <person name="Wang S."/>
            <person name="Zhao G."/>
            <person name="Liu Q."/>
            <person name="Zhang Y."/>
        </authorList>
    </citation>
    <scope>NUCLEOTIDE SEQUENCE [LARGE SCALE GENOMIC DNA]</scope>
    <source>
        <strain evidence="2">EIB202 / CCTCC M208068</strain>
    </source>
</reference>
<proteinExistence type="predicted"/>
<dbReference type="Proteomes" id="UP000002634">
    <property type="component" value="Chromosome"/>
</dbReference>
<sequence>MFLFTCINAFLASLRFKKSLFSWCLNYRHNIKLFSLFFLTAVMKK</sequence>
<dbReference type="AlphaFoldDB" id="A0AAU8PEG6"/>
<evidence type="ECO:0000313" key="1">
    <source>
        <dbReference type="EMBL" id="ACY83737.1"/>
    </source>
</evidence>